<gene>
    <name evidence="1" type="ORF">GCM10022277_34320</name>
</gene>
<dbReference type="RefSeq" id="WP_344799827.1">
    <property type="nucleotide sequence ID" value="NZ_BAABBN010000012.1"/>
</dbReference>
<reference evidence="2" key="1">
    <citation type="journal article" date="2019" name="Int. J. Syst. Evol. Microbiol.">
        <title>The Global Catalogue of Microorganisms (GCM) 10K type strain sequencing project: providing services to taxonomists for standard genome sequencing and annotation.</title>
        <authorList>
            <consortium name="The Broad Institute Genomics Platform"/>
            <consortium name="The Broad Institute Genome Sequencing Center for Infectious Disease"/>
            <person name="Wu L."/>
            <person name="Ma J."/>
        </authorList>
    </citation>
    <scope>NUCLEOTIDE SEQUENCE [LARGE SCALE GENOMIC DNA]</scope>
    <source>
        <strain evidence="2">JCM 17551</strain>
    </source>
</reference>
<sequence length="72" mass="8246">MYLIKTFDLEVSCKDLEELKVKLADMNGQSVSIQYPASQGEIDNLFVHIMEDGTVVETYNRQKTVDLNNLHL</sequence>
<protein>
    <recommendedName>
        <fullName evidence="3">ABC transporter ATP-binding protein</fullName>
    </recommendedName>
</protein>
<proteinExistence type="predicted"/>
<evidence type="ECO:0000313" key="2">
    <source>
        <dbReference type="Proteomes" id="UP001501565"/>
    </source>
</evidence>
<evidence type="ECO:0000313" key="1">
    <source>
        <dbReference type="EMBL" id="GAA3934901.1"/>
    </source>
</evidence>
<dbReference type="Proteomes" id="UP001501565">
    <property type="component" value="Unassembled WGS sequence"/>
</dbReference>
<keyword evidence="2" id="KW-1185">Reference proteome</keyword>
<accession>A0ABP7N1Z2</accession>
<comment type="caution">
    <text evidence="1">The sequence shown here is derived from an EMBL/GenBank/DDBJ whole genome shotgun (WGS) entry which is preliminary data.</text>
</comment>
<organism evidence="1 2">
    <name type="scientific">Litoribacillus peritrichatus</name>
    <dbReference type="NCBI Taxonomy" id="718191"/>
    <lineage>
        <taxon>Bacteria</taxon>
        <taxon>Pseudomonadati</taxon>
        <taxon>Pseudomonadota</taxon>
        <taxon>Gammaproteobacteria</taxon>
        <taxon>Oceanospirillales</taxon>
        <taxon>Oceanospirillaceae</taxon>
        <taxon>Litoribacillus</taxon>
    </lineage>
</organism>
<evidence type="ECO:0008006" key="3">
    <source>
        <dbReference type="Google" id="ProtNLM"/>
    </source>
</evidence>
<name>A0ABP7N1Z2_9GAMM</name>
<dbReference type="EMBL" id="BAABBN010000012">
    <property type="protein sequence ID" value="GAA3934901.1"/>
    <property type="molecule type" value="Genomic_DNA"/>
</dbReference>